<dbReference type="AlphaFoldDB" id="A8MD12"/>
<dbReference type="SUPFAM" id="SSF102588">
    <property type="entry name" value="LmbE-like"/>
    <property type="match status" value="1"/>
</dbReference>
<sequence length="213" mass="23692">MFIEDKLTEYIKGIRVNGNLVNLLRSANRIIAFSPHPDDVEVIAGGYLAMMSDKGASVKVIVVSDGRMGMGSMEYAVDEVVAIRRREELEAMRILGVHDVEFLNYIDSEVPEPGILRRDFIRVIRSFKPDVAVTVDPSLPYEAHPDHVNTGLAVMQAVLFHGIPRVLSEYKVESQPPVLALGATVRLNAIVCINDVIDKEINALRTHKNPIHQ</sequence>
<dbReference type="InterPro" id="IPR024078">
    <property type="entry name" value="LmbE-like_dom_sf"/>
</dbReference>
<reference evidence="1 2" key="1">
    <citation type="submission" date="2007-10" db="EMBL/GenBank/DDBJ databases">
        <title>Complete sequence of Caldivirga maquilingensis IC-167.</title>
        <authorList>
            <consortium name="US DOE Joint Genome Institute"/>
            <person name="Copeland A."/>
            <person name="Lucas S."/>
            <person name="Lapidus A."/>
            <person name="Barry K."/>
            <person name="Glavina del Rio T."/>
            <person name="Dalin E."/>
            <person name="Tice H."/>
            <person name="Pitluck S."/>
            <person name="Saunders E."/>
            <person name="Brettin T."/>
            <person name="Bruce D."/>
            <person name="Detter J.C."/>
            <person name="Han C."/>
            <person name="Schmutz J."/>
            <person name="Larimer F."/>
            <person name="Land M."/>
            <person name="Hauser L."/>
            <person name="Kyrpides N."/>
            <person name="Ivanova N."/>
            <person name="Biddle J.F."/>
            <person name="Zhang Z."/>
            <person name="Fitz-Gibbon S.T."/>
            <person name="Lowe T.M."/>
            <person name="Saltikov C."/>
            <person name="House C.H."/>
            <person name="Richardson P."/>
        </authorList>
    </citation>
    <scope>NUCLEOTIDE SEQUENCE [LARGE SCALE GENOMIC DNA]</scope>
    <source>
        <strain evidence="2">ATCC 700844 / DSM 13496 / JCM 10307 / IC-167</strain>
    </source>
</reference>
<dbReference type="GO" id="GO:0016811">
    <property type="term" value="F:hydrolase activity, acting on carbon-nitrogen (but not peptide) bonds, in linear amides"/>
    <property type="evidence" value="ECO:0007669"/>
    <property type="project" value="TreeGrafter"/>
</dbReference>
<dbReference type="PANTHER" id="PTHR12993">
    <property type="entry name" value="N-ACETYLGLUCOSAMINYL-PHOSPHATIDYLINOSITOL DE-N-ACETYLASE-RELATED"/>
    <property type="match status" value="1"/>
</dbReference>
<dbReference type="Proteomes" id="UP000001137">
    <property type="component" value="Chromosome"/>
</dbReference>
<dbReference type="HOGENOM" id="CLU_049311_3_2_2"/>
<dbReference type="RefSeq" id="WP_012185887.1">
    <property type="nucleotide sequence ID" value="NC_009954.1"/>
</dbReference>
<dbReference type="Gene3D" id="3.40.50.10320">
    <property type="entry name" value="LmbE-like"/>
    <property type="match status" value="1"/>
</dbReference>
<protein>
    <submittedName>
        <fullName evidence="1">LmbE family protein</fullName>
    </submittedName>
</protein>
<dbReference type="EMBL" id="CP000852">
    <property type="protein sequence ID" value="ABW01668.1"/>
    <property type="molecule type" value="Genomic_DNA"/>
</dbReference>
<dbReference type="eggNOG" id="arCOG03460">
    <property type="taxonomic scope" value="Archaea"/>
</dbReference>
<gene>
    <name evidence="1" type="ordered locus">Cmaq_0833</name>
</gene>
<accession>A8MD12</accession>
<evidence type="ECO:0000313" key="1">
    <source>
        <dbReference type="EMBL" id="ABW01668.1"/>
    </source>
</evidence>
<dbReference type="KEGG" id="cma:Cmaq_0833"/>
<dbReference type="GeneID" id="5709774"/>
<dbReference type="Pfam" id="PF02585">
    <property type="entry name" value="PIG-L"/>
    <property type="match status" value="1"/>
</dbReference>
<dbReference type="InterPro" id="IPR003737">
    <property type="entry name" value="GlcNAc_PI_deacetylase-related"/>
</dbReference>
<dbReference type="PANTHER" id="PTHR12993:SF11">
    <property type="entry name" value="N-ACETYLGLUCOSAMINYL-PHOSPHATIDYLINOSITOL DE-N-ACETYLASE"/>
    <property type="match status" value="1"/>
</dbReference>
<proteinExistence type="predicted"/>
<organism evidence="1 2">
    <name type="scientific">Caldivirga maquilingensis (strain ATCC 700844 / DSM 13496 / JCM 10307 / IC-167)</name>
    <dbReference type="NCBI Taxonomy" id="397948"/>
    <lineage>
        <taxon>Archaea</taxon>
        <taxon>Thermoproteota</taxon>
        <taxon>Thermoprotei</taxon>
        <taxon>Thermoproteales</taxon>
        <taxon>Thermoproteaceae</taxon>
        <taxon>Caldivirga</taxon>
    </lineage>
</organism>
<dbReference type="OrthoDB" id="70547at2157"/>
<name>A8MD12_CALMQ</name>
<evidence type="ECO:0000313" key="2">
    <source>
        <dbReference type="Proteomes" id="UP000001137"/>
    </source>
</evidence>
<keyword evidence="2" id="KW-1185">Reference proteome</keyword>